<dbReference type="Proteomes" id="UP000499080">
    <property type="component" value="Unassembled WGS sequence"/>
</dbReference>
<sequence>NYSWFFNKRYFFNGSDVEEGKRVNSHLVWNDSVKYRNIFLNVGTGPTSPGLPYAVQEQVPKFKMHIKNEDKLYWTCLVLQDEFHEYKILGKSIGLEKHVSYQVLHLPDPKGLELGTAVVYYYKNRPVNPRQTLRENNSFFQS</sequence>
<feature type="non-terminal residue" evidence="2">
    <location>
        <position position="1"/>
    </location>
</feature>
<proteinExistence type="predicted"/>
<evidence type="ECO:0000313" key="2">
    <source>
        <dbReference type="EMBL" id="GBN33745.1"/>
    </source>
</evidence>
<gene>
    <name evidence="3" type="ORF">AVEN_200945_1</name>
    <name evidence="1" type="ORF">AVEN_250673_1</name>
    <name evidence="2" type="ORF">AVEN_88079_1</name>
</gene>
<organism evidence="2 4">
    <name type="scientific">Araneus ventricosus</name>
    <name type="common">Orbweaver spider</name>
    <name type="synonym">Epeira ventricosa</name>
    <dbReference type="NCBI Taxonomy" id="182803"/>
    <lineage>
        <taxon>Eukaryota</taxon>
        <taxon>Metazoa</taxon>
        <taxon>Ecdysozoa</taxon>
        <taxon>Arthropoda</taxon>
        <taxon>Chelicerata</taxon>
        <taxon>Arachnida</taxon>
        <taxon>Araneae</taxon>
        <taxon>Araneomorphae</taxon>
        <taxon>Entelegynae</taxon>
        <taxon>Araneoidea</taxon>
        <taxon>Araneidae</taxon>
        <taxon>Araneus</taxon>
    </lineage>
</organism>
<dbReference type="AlphaFoldDB" id="A0A4Y2N301"/>
<evidence type="ECO:0000313" key="1">
    <source>
        <dbReference type="EMBL" id="GBN33707.1"/>
    </source>
</evidence>
<comment type="caution">
    <text evidence="2">The sequence shown here is derived from an EMBL/GenBank/DDBJ whole genome shotgun (WGS) entry which is preliminary data.</text>
</comment>
<accession>A0A4Y2N301</accession>
<dbReference type="EMBL" id="BGPR01126028">
    <property type="protein sequence ID" value="GBN33707.1"/>
    <property type="molecule type" value="Genomic_DNA"/>
</dbReference>
<dbReference type="EMBL" id="BGPR01126056">
    <property type="protein sequence ID" value="GBN33786.1"/>
    <property type="molecule type" value="Genomic_DNA"/>
</dbReference>
<dbReference type="EMBL" id="BGPR01126039">
    <property type="protein sequence ID" value="GBN33745.1"/>
    <property type="molecule type" value="Genomic_DNA"/>
</dbReference>
<protein>
    <submittedName>
        <fullName evidence="2">Uncharacterized protein</fullName>
    </submittedName>
</protein>
<reference evidence="2 4" key="1">
    <citation type="journal article" date="2019" name="Sci. Rep.">
        <title>Orb-weaving spider Araneus ventricosus genome elucidates the spidroin gene catalogue.</title>
        <authorList>
            <person name="Kono N."/>
            <person name="Nakamura H."/>
            <person name="Ohtoshi R."/>
            <person name="Moran D.A.P."/>
            <person name="Shinohara A."/>
            <person name="Yoshida Y."/>
            <person name="Fujiwara M."/>
            <person name="Mori M."/>
            <person name="Tomita M."/>
            <person name="Arakawa K."/>
        </authorList>
    </citation>
    <scope>NUCLEOTIDE SEQUENCE [LARGE SCALE GENOMIC DNA]</scope>
</reference>
<keyword evidence="4" id="KW-1185">Reference proteome</keyword>
<evidence type="ECO:0000313" key="3">
    <source>
        <dbReference type="EMBL" id="GBN33786.1"/>
    </source>
</evidence>
<evidence type="ECO:0000313" key="4">
    <source>
        <dbReference type="Proteomes" id="UP000499080"/>
    </source>
</evidence>
<name>A0A4Y2N301_ARAVE</name>